<protein>
    <submittedName>
        <fullName evidence="5">TACC_C domain-containing protein</fullName>
    </submittedName>
</protein>
<organism evidence="5">
    <name type="scientific">Gongylonema pulchrum</name>
    <dbReference type="NCBI Taxonomy" id="637853"/>
    <lineage>
        <taxon>Eukaryota</taxon>
        <taxon>Metazoa</taxon>
        <taxon>Ecdysozoa</taxon>
        <taxon>Nematoda</taxon>
        <taxon>Chromadorea</taxon>
        <taxon>Rhabditida</taxon>
        <taxon>Spirurina</taxon>
        <taxon>Spiruromorpha</taxon>
        <taxon>Spiruroidea</taxon>
        <taxon>Gongylonematidae</taxon>
        <taxon>Gongylonema</taxon>
    </lineage>
</organism>
<gene>
    <name evidence="3" type="ORF">GPUH_LOCUS16230</name>
</gene>
<keyword evidence="2" id="KW-0812">Transmembrane</keyword>
<keyword evidence="2" id="KW-1133">Transmembrane helix</keyword>
<dbReference type="OrthoDB" id="10562499at2759"/>
<evidence type="ECO:0000313" key="5">
    <source>
        <dbReference type="WBParaSite" id="GPUH_0001625201-mRNA-1"/>
    </source>
</evidence>
<reference evidence="3 4" key="2">
    <citation type="submission" date="2018-11" db="EMBL/GenBank/DDBJ databases">
        <authorList>
            <consortium name="Pathogen Informatics"/>
        </authorList>
    </citation>
    <scope>NUCLEOTIDE SEQUENCE [LARGE SCALE GENOMIC DNA]</scope>
</reference>
<accession>A0A183E5I9</accession>
<feature type="transmembrane region" description="Helical" evidence="2">
    <location>
        <begin position="20"/>
        <end position="40"/>
    </location>
</feature>
<evidence type="ECO:0000313" key="3">
    <source>
        <dbReference type="EMBL" id="VDN27490.1"/>
    </source>
</evidence>
<dbReference type="WBParaSite" id="GPUH_0001625201-mRNA-1">
    <property type="protein sequence ID" value="GPUH_0001625201-mRNA-1"/>
    <property type="gene ID" value="GPUH_0001625201"/>
</dbReference>
<keyword evidence="4" id="KW-1185">Reference proteome</keyword>
<name>A0A183E5I9_9BILA</name>
<dbReference type="Proteomes" id="UP000271098">
    <property type="component" value="Unassembled WGS sequence"/>
</dbReference>
<evidence type="ECO:0000256" key="1">
    <source>
        <dbReference type="SAM" id="Coils"/>
    </source>
</evidence>
<keyword evidence="1" id="KW-0175">Coiled coil</keyword>
<evidence type="ECO:0000256" key="2">
    <source>
        <dbReference type="SAM" id="Phobius"/>
    </source>
</evidence>
<evidence type="ECO:0000313" key="4">
    <source>
        <dbReference type="Proteomes" id="UP000271098"/>
    </source>
</evidence>
<keyword evidence="2" id="KW-0472">Membrane</keyword>
<dbReference type="EMBL" id="UYRT01083466">
    <property type="protein sequence ID" value="VDN27490.1"/>
    <property type="molecule type" value="Genomic_DNA"/>
</dbReference>
<reference evidence="5" key="1">
    <citation type="submission" date="2016-06" db="UniProtKB">
        <authorList>
            <consortium name="WormBaseParasite"/>
        </authorList>
    </citation>
    <scope>IDENTIFICATION</scope>
</reference>
<sequence length="162" mass="19008">MNGELSNDPDLGRMRQEAAVSAELLLIYTLIYFYIAMHFVHERELGLLAEKDAVLHGERIKNLDEQHREEEEENKNERDFATLAKHRYDELKKKFERTSAAFVEKNKECVQLVNEMKILKRELANKESENNEIAENLKRAEKKIEDIENVRSSETKCLQDSV</sequence>
<feature type="coiled-coil region" evidence="1">
    <location>
        <begin position="53"/>
        <end position="150"/>
    </location>
</feature>
<proteinExistence type="predicted"/>
<dbReference type="AlphaFoldDB" id="A0A183E5I9"/>